<name>K4I0A0_9CAUD</name>
<dbReference type="PANTHER" id="PTHR37813">
    <property type="entry name" value="FELS-2 PROPHAGE PROTEIN"/>
    <property type="match status" value="1"/>
</dbReference>
<dbReference type="Proteomes" id="UP000008669">
    <property type="component" value="Segment"/>
</dbReference>
<keyword evidence="6" id="KW-1185">Reference proteome</keyword>
<evidence type="ECO:0000313" key="5">
    <source>
        <dbReference type="EMBL" id="AFU62207.1"/>
    </source>
</evidence>
<accession>K4I0A0</accession>
<keyword evidence="3" id="KW-0472">Membrane</keyword>
<keyword evidence="2" id="KW-1188">Viral release from host cell</keyword>
<organism evidence="5 6">
    <name type="scientific">Streptomyces phage TG1</name>
    <dbReference type="NCBI Taxonomy" id="2927987"/>
    <lineage>
        <taxon>Viruses</taxon>
        <taxon>Duplodnaviria</taxon>
        <taxon>Heunggongvirae</taxon>
        <taxon>Uroviricota</taxon>
        <taxon>Caudoviricetes</taxon>
        <taxon>Colingsworthviridae</taxon>
        <taxon>Tigunavirus</taxon>
        <taxon>Tigunavirus TG1</taxon>
    </lineage>
</organism>
<dbReference type="Pfam" id="PF10145">
    <property type="entry name" value="PhageMin_Tail"/>
    <property type="match status" value="1"/>
</dbReference>
<proteinExistence type="predicted"/>
<feature type="transmembrane region" description="Helical" evidence="3">
    <location>
        <begin position="385"/>
        <end position="405"/>
    </location>
</feature>
<dbReference type="PANTHER" id="PTHR37813:SF1">
    <property type="entry name" value="FELS-2 PROPHAGE PROTEIN"/>
    <property type="match status" value="1"/>
</dbReference>
<evidence type="ECO:0000256" key="3">
    <source>
        <dbReference type="SAM" id="Phobius"/>
    </source>
</evidence>
<sequence>MAKPIQITIMGDAEQLSQTLDQASEEISTFGETAKGLALAAGGAIAIGIGMGIASALEKEVSSDLLAAQLGASPAEAKTLGEAAGQVYADGYGESIADANEALKNLWQQGLVPADATAGELAKVSKSAMNVATILGDEVGPTSAAVGQMLKTGLAKNADEAFDILTRGAQEGANKSEDLLDTFNEYGTQFRGLGLDGKTAMGLLSQGLQGGARDADIVADSLKEFGLIVRAGGDEVNTAYSKIGLSGSEMTAAVAKGGPAAAAALDQTLDKLRQVKDPAERSALAVKLFGTQAEDMQGALFALDPSKAVDTLGQVDGAAKKAGDTMHDNAANKLTQFSRALQSGLVDFLGGTVVPAIEAFLPVLAGIGSGMATVGGFISQHSTTFSVIAGIITAVLLPALIAWGVQSTINAGKAVVAWVTSSTTAIVESTKQALAHARTVAGWVANGAAAVLNAAKVVGGWILMGTQAMIQGARMAAAWLLAMGPIPIIIALVVGLVALIVMNWDTIKEWTSKAFQWVWDKIKGVFEWIKDLFLNFTGPGLLIKHWDTIKEKTAAAFKWVKDKAKEGIQGVIDFVTSLPGKISAMGGKLLNAAKELGGKVIDGIKNGLSKLGGFASSLASAVGSAAKGAINGVVDLLNWAIPNKLGWGKLSIDLPDNPIPKIRAMGGPASGWTRVGERGPEDVYLPRGSTVVPNHASGSTGGGVTVNVQTNADPWAIGREVAWAMRTAR</sequence>
<evidence type="ECO:0000313" key="6">
    <source>
        <dbReference type="Proteomes" id="UP000008669"/>
    </source>
</evidence>
<evidence type="ECO:0000256" key="1">
    <source>
        <dbReference type="ARBA" id="ARBA00022465"/>
    </source>
</evidence>
<evidence type="ECO:0000256" key="2">
    <source>
        <dbReference type="ARBA" id="ARBA00022612"/>
    </source>
</evidence>
<feature type="domain" description="Phage tail tape measure protein" evidence="4">
    <location>
        <begin position="90"/>
        <end position="290"/>
    </location>
</feature>
<keyword evidence="1" id="KW-1245">Viral tail assembly</keyword>
<dbReference type="GO" id="GO:0098003">
    <property type="term" value="P:viral tail assembly"/>
    <property type="evidence" value="ECO:0007669"/>
    <property type="project" value="UniProtKB-KW"/>
</dbReference>
<feature type="transmembrane region" description="Helical" evidence="3">
    <location>
        <begin position="476"/>
        <end position="504"/>
    </location>
</feature>
<evidence type="ECO:0000259" key="4">
    <source>
        <dbReference type="Pfam" id="PF10145"/>
    </source>
</evidence>
<dbReference type="InterPro" id="IPR010090">
    <property type="entry name" value="Phage_tape_meas"/>
</dbReference>
<keyword evidence="3" id="KW-0812">Transmembrane</keyword>
<dbReference type="EMBL" id="JX182372">
    <property type="protein sequence ID" value="AFU62207.1"/>
    <property type="molecule type" value="Genomic_DNA"/>
</dbReference>
<reference evidence="5 6" key="1">
    <citation type="submission" date="2012-06" db="EMBL/GenBank/DDBJ databases">
        <authorList>
            <person name="Smith M.C.M."/>
            <person name="Hendrix R."/>
            <person name="Hatfull G.F."/>
        </authorList>
    </citation>
    <scope>NUCLEOTIDE SEQUENCE [LARGE SCALE GENOMIC DNA]</scope>
</reference>
<feature type="transmembrane region" description="Helical" evidence="3">
    <location>
        <begin position="359"/>
        <end position="378"/>
    </location>
</feature>
<keyword evidence="3" id="KW-1133">Transmembrane helix</keyword>
<dbReference type="KEGG" id="vg:13827561"/>
<feature type="transmembrane region" description="Helical" evidence="3">
    <location>
        <begin position="443"/>
        <end position="464"/>
    </location>
</feature>
<protein>
    <submittedName>
        <fullName evidence="5">Tape measure protein</fullName>
    </submittedName>
</protein>
<gene>
    <name evidence="5" type="ORF">TG1_12</name>
</gene>